<keyword evidence="2" id="KW-1185">Reference proteome</keyword>
<protein>
    <submittedName>
        <fullName evidence="1">Uncharacterized protein</fullName>
    </submittedName>
</protein>
<evidence type="ECO:0000313" key="2">
    <source>
        <dbReference type="Proteomes" id="UP001500909"/>
    </source>
</evidence>
<dbReference type="EMBL" id="BAAABY010000009">
    <property type="protein sequence ID" value="GAA0449131.1"/>
    <property type="molecule type" value="Genomic_DNA"/>
</dbReference>
<accession>A0ABN0ZIK2</accession>
<sequence length="87" mass="9033">MGRMRGEVRGAWLPGGEGEGAHASGLVGALQQPPAEACVAPIPPATRQRLRTASRVAQAVALSVETASGHAYNRIRAICSNFDLPIS</sequence>
<reference evidence="1 2" key="1">
    <citation type="journal article" date="2019" name="Int. J. Syst. Evol. Microbiol.">
        <title>The Global Catalogue of Microorganisms (GCM) 10K type strain sequencing project: providing services to taxonomists for standard genome sequencing and annotation.</title>
        <authorList>
            <consortium name="The Broad Institute Genomics Platform"/>
            <consortium name="The Broad Institute Genome Sequencing Center for Infectious Disease"/>
            <person name="Wu L."/>
            <person name="Ma J."/>
        </authorList>
    </citation>
    <scope>NUCLEOTIDE SEQUENCE [LARGE SCALE GENOMIC DNA]</scope>
    <source>
        <strain evidence="1 2">JCM 4805</strain>
    </source>
</reference>
<dbReference type="Proteomes" id="UP001500909">
    <property type="component" value="Unassembled WGS sequence"/>
</dbReference>
<evidence type="ECO:0000313" key="1">
    <source>
        <dbReference type="EMBL" id="GAA0449131.1"/>
    </source>
</evidence>
<gene>
    <name evidence="1" type="ORF">GCM10010361_11440</name>
</gene>
<comment type="caution">
    <text evidence="1">The sequence shown here is derived from an EMBL/GenBank/DDBJ whole genome shotgun (WGS) entry which is preliminary data.</text>
</comment>
<proteinExistence type="predicted"/>
<name>A0ABN0ZIK2_9ACTN</name>
<organism evidence="1 2">
    <name type="scientific">Streptomyces olivaceiscleroticus</name>
    <dbReference type="NCBI Taxonomy" id="68245"/>
    <lineage>
        <taxon>Bacteria</taxon>
        <taxon>Bacillati</taxon>
        <taxon>Actinomycetota</taxon>
        <taxon>Actinomycetes</taxon>
        <taxon>Kitasatosporales</taxon>
        <taxon>Streptomycetaceae</taxon>
        <taxon>Streptomyces</taxon>
    </lineage>
</organism>